<evidence type="ECO:0000313" key="7">
    <source>
        <dbReference type="EMBL" id="SFL74175.1"/>
    </source>
</evidence>
<dbReference type="EMBL" id="FOTW01000007">
    <property type="protein sequence ID" value="SFL74175.1"/>
    <property type="molecule type" value="Genomic_DNA"/>
</dbReference>
<keyword evidence="2 4" id="KW-0442">Lipid degradation</keyword>
<dbReference type="GO" id="GO:0016787">
    <property type="term" value="F:hydrolase activity"/>
    <property type="evidence" value="ECO:0007669"/>
    <property type="project" value="UniProtKB-UniRule"/>
</dbReference>
<keyword evidence="5" id="KW-0732">Signal</keyword>
<evidence type="ECO:0000256" key="3">
    <source>
        <dbReference type="ARBA" id="ARBA00023098"/>
    </source>
</evidence>
<evidence type="ECO:0000256" key="4">
    <source>
        <dbReference type="PROSITE-ProRule" id="PRU01161"/>
    </source>
</evidence>
<dbReference type="PANTHER" id="PTHR14226">
    <property type="entry name" value="NEUROPATHY TARGET ESTERASE/SWISS CHEESE D.MELANOGASTER"/>
    <property type="match status" value="1"/>
</dbReference>
<dbReference type="PANTHER" id="PTHR14226:SF29">
    <property type="entry name" value="NEUROPATHY TARGET ESTERASE SWS"/>
    <property type="match status" value="1"/>
</dbReference>
<dbReference type="AlphaFoldDB" id="A0A1I4K5W4"/>
<dbReference type="Pfam" id="PF01734">
    <property type="entry name" value="Patatin"/>
    <property type="match status" value="1"/>
</dbReference>
<evidence type="ECO:0000256" key="2">
    <source>
        <dbReference type="ARBA" id="ARBA00022963"/>
    </source>
</evidence>
<feature type="active site" description="Proton acceptor" evidence="4">
    <location>
        <position position="260"/>
    </location>
</feature>
<dbReference type="RefSeq" id="WP_093385327.1">
    <property type="nucleotide sequence ID" value="NZ_FOTW01000007.1"/>
</dbReference>
<organism evidence="7 8">
    <name type="scientific">Rugamonas rubra</name>
    <dbReference type="NCBI Taxonomy" id="758825"/>
    <lineage>
        <taxon>Bacteria</taxon>
        <taxon>Pseudomonadati</taxon>
        <taxon>Pseudomonadota</taxon>
        <taxon>Betaproteobacteria</taxon>
        <taxon>Burkholderiales</taxon>
        <taxon>Oxalobacteraceae</taxon>
        <taxon>Telluria group</taxon>
        <taxon>Rugamonas</taxon>
    </lineage>
</organism>
<dbReference type="GO" id="GO:0016042">
    <property type="term" value="P:lipid catabolic process"/>
    <property type="evidence" value="ECO:0007669"/>
    <property type="project" value="UniProtKB-UniRule"/>
</dbReference>
<sequence>MKSIPIPFLIRPARALLLLLCAVGAAAGAATNNATKAPAAANATANAAATATATATATAANAAIPAADPAYAPRLRPKVALVLSGGGARGFAHIGVLRVLQELRVPVDFVVGTSMGSVVGGAYAAGSSVEQLEQLVRRTDWVGVIADRPPRDQLAYRRREEDTMLPSRIEFSASMAGVSLPPAAAGNAALEIALSGVLPAGARDKPVNRLQLPFRSVASDLLTGSLVNLDDTPLFLTMRASLAVPGVFAPVRVKERLLVDGGLVRNLPIDVARAMGADVIIAVNVGTPLAPEKELGSAIGVAQQMLQILTEQNVQRSLKELAANDVLIAPDLNGIGFLDFERHDRAMRAGEAAAREMSARLLQLALPEAQYAAYEQQRLAAPAPEDKPLPLVSLTIEPGRRINPTALEVETGLVLGMPITIEQAQRAGASLFGRGDLARVETDVVDQDGGRSVLIRPIEAEWARNRLRVGLELASDFSDNNSFALKVMHVRSSLNDWGAELRSYAEIGTRRRLGLQFWQPLGAGSQWYLAPSAEYGAYSVDLFDKGRRISRAGVNYNNVGLAFGRQLGNWGDLRFGASRLNGNVGITVPDIGAAGHERVQQDVQSLSFNVDTLDSIAFPSRGTLVSLNWQRSSDANTSGAQALPKNELSLQTLKAFHTGRWAGHVYGEWSRSANGNAPNSLGGFLRLSGTAPLSIDGNSLMLGRVVFAREIGAMPAALGGVVRLGFSAEIGGGWGGEQPLRWTSMKQAGSAFVTVDTRFGPLYIGAGSTKGAGGTAYLFLGPIW</sequence>
<dbReference type="InterPro" id="IPR016035">
    <property type="entry name" value="Acyl_Trfase/lysoPLipase"/>
</dbReference>
<dbReference type="STRING" id="758825.SAMN02982985_01310"/>
<dbReference type="InterPro" id="IPR002641">
    <property type="entry name" value="PNPLA_dom"/>
</dbReference>
<evidence type="ECO:0000259" key="6">
    <source>
        <dbReference type="PROSITE" id="PS51635"/>
    </source>
</evidence>
<dbReference type="Gene3D" id="3.40.1090.10">
    <property type="entry name" value="Cytosolic phospholipase A2 catalytic domain"/>
    <property type="match status" value="2"/>
</dbReference>
<dbReference type="PROSITE" id="PS51635">
    <property type="entry name" value="PNPLA"/>
    <property type="match status" value="1"/>
</dbReference>
<feature type="short sequence motif" description="GXGXXG" evidence="4">
    <location>
        <begin position="85"/>
        <end position="90"/>
    </location>
</feature>
<keyword evidence="8" id="KW-1185">Reference proteome</keyword>
<accession>A0A1I4K5W4</accession>
<proteinExistence type="predicted"/>
<gene>
    <name evidence="7" type="ORF">SAMN02982985_01310</name>
</gene>
<dbReference type="InterPro" id="IPR050301">
    <property type="entry name" value="NTE"/>
</dbReference>
<name>A0A1I4K5W4_9BURK</name>
<dbReference type="Proteomes" id="UP000199470">
    <property type="component" value="Unassembled WGS sequence"/>
</dbReference>
<reference evidence="7 8" key="1">
    <citation type="submission" date="2016-10" db="EMBL/GenBank/DDBJ databases">
        <authorList>
            <person name="de Groot N.N."/>
        </authorList>
    </citation>
    <scope>NUCLEOTIDE SEQUENCE [LARGE SCALE GENOMIC DNA]</scope>
    <source>
        <strain evidence="7 8">ATCC 43154</strain>
    </source>
</reference>
<feature type="short sequence motif" description="DGA/G" evidence="4">
    <location>
        <begin position="260"/>
        <end position="262"/>
    </location>
</feature>
<evidence type="ECO:0000256" key="5">
    <source>
        <dbReference type="SAM" id="SignalP"/>
    </source>
</evidence>
<feature type="signal peptide" evidence="5">
    <location>
        <begin position="1"/>
        <end position="29"/>
    </location>
</feature>
<dbReference type="CDD" id="cd07205">
    <property type="entry name" value="Pat_PNPLA6_PNPLA7_NTE1_like"/>
    <property type="match status" value="1"/>
</dbReference>
<dbReference type="OrthoDB" id="5290098at2"/>
<keyword evidence="1 4" id="KW-0378">Hydrolase</keyword>
<evidence type="ECO:0000256" key="1">
    <source>
        <dbReference type="ARBA" id="ARBA00022801"/>
    </source>
</evidence>
<feature type="chain" id="PRO_5011510271" evidence="5">
    <location>
        <begin position="30"/>
        <end position="784"/>
    </location>
</feature>
<keyword evidence="3 4" id="KW-0443">Lipid metabolism</keyword>
<protein>
    <submittedName>
        <fullName evidence="7">NTE family protein</fullName>
    </submittedName>
</protein>
<feature type="short sequence motif" description="GXSXG" evidence="4">
    <location>
        <begin position="112"/>
        <end position="116"/>
    </location>
</feature>
<evidence type="ECO:0000313" key="8">
    <source>
        <dbReference type="Proteomes" id="UP000199470"/>
    </source>
</evidence>
<feature type="domain" description="PNPLA" evidence="6">
    <location>
        <begin position="81"/>
        <end position="273"/>
    </location>
</feature>
<dbReference type="SUPFAM" id="SSF52151">
    <property type="entry name" value="FabD/lysophospholipase-like"/>
    <property type="match status" value="1"/>
</dbReference>
<feature type="active site" description="Nucleophile" evidence="4">
    <location>
        <position position="114"/>
    </location>
</feature>